<dbReference type="PANTHER" id="PTHR48111">
    <property type="entry name" value="REGULATOR OF RPOS"/>
    <property type="match status" value="1"/>
</dbReference>
<dbReference type="Gene3D" id="1.10.10.10">
    <property type="entry name" value="Winged helix-like DNA-binding domain superfamily/Winged helix DNA-binding domain"/>
    <property type="match status" value="1"/>
</dbReference>
<dbReference type="Gene3D" id="3.40.50.2300">
    <property type="match status" value="1"/>
</dbReference>
<dbReference type="RefSeq" id="WP_192026045.1">
    <property type="nucleotide sequence ID" value="NZ_JACYTN010000014.1"/>
</dbReference>
<dbReference type="InterPro" id="IPR036388">
    <property type="entry name" value="WH-like_DNA-bd_sf"/>
</dbReference>
<keyword evidence="5" id="KW-0804">Transcription</keyword>
<dbReference type="SMART" id="SM00448">
    <property type="entry name" value="REC"/>
    <property type="match status" value="1"/>
</dbReference>
<evidence type="ECO:0000313" key="11">
    <source>
        <dbReference type="Proteomes" id="UP000634529"/>
    </source>
</evidence>
<dbReference type="Proteomes" id="UP000634529">
    <property type="component" value="Unassembled WGS sequence"/>
</dbReference>
<dbReference type="InterPro" id="IPR001867">
    <property type="entry name" value="OmpR/PhoB-type_DNA-bd"/>
</dbReference>
<dbReference type="InterPro" id="IPR011006">
    <property type="entry name" value="CheY-like_superfamily"/>
</dbReference>
<dbReference type="EMBL" id="JACYTN010000014">
    <property type="protein sequence ID" value="MBD8499709.1"/>
    <property type="molecule type" value="Genomic_DNA"/>
</dbReference>
<organism evidence="10 11">
    <name type="scientific">Paenibacillus arenosi</name>
    <dbReference type="NCBI Taxonomy" id="2774142"/>
    <lineage>
        <taxon>Bacteria</taxon>
        <taxon>Bacillati</taxon>
        <taxon>Bacillota</taxon>
        <taxon>Bacilli</taxon>
        <taxon>Bacillales</taxon>
        <taxon>Paenibacillaceae</taxon>
        <taxon>Paenibacillus</taxon>
    </lineage>
</organism>
<proteinExistence type="predicted"/>
<comment type="caution">
    <text evidence="10">The sequence shown here is derived from an EMBL/GenBank/DDBJ whole genome shotgun (WGS) entry which is preliminary data.</text>
</comment>
<dbReference type="SMART" id="SM00862">
    <property type="entry name" value="Trans_reg_C"/>
    <property type="match status" value="1"/>
</dbReference>
<feature type="DNA-binding region" description="OmpR/PhoB-type" evidence="7">
    <location>
        <begin position="128"/>
        <end position="224"/>
    </location>
</feature>
<dbReference type="InterPro" id="IPR039420">
    <property type="entry name" value="WalR-like"/>
</dbReference>
<dbReference type="SUPFAM" id="SSF52172">
    <property type="entry name" value="CheY-like"/>
    <property type="match status" value="1"/>
</dbReference>
<evidence type="ECO:0000256" key="6">
    <source>
        <dbReference type="PROSITE-ProRule" id="PRU00169"/>
    </source>
</evidence>
<keyword evidence="1 6" id="KW-0597">Phosphoprotein</keyword>
<feature type="modified residue" description="4-aspartylphosphate" evidence="6">
    <location>
        <position position="53"/>
    </location>
</feature>
<dbReference type="PROSITE" id="PS51755">
    <property type="entry name" value="OMPR_PHOB"/>
    <property type="match status" value="1"/>
</dbReference>
<accession>A0ABR9B055</accession>
<keyword evidence="2" id="KW-0902">Two-component regulatory system</keyword>
<evidence type="ECO:0000259" key="9">
    <source>
        <dbReference type="PROSITE" id="PS51755"/>
    </source>
</evidence>
<dbReference type="CDD" id="cd17574">
    <property type="entry name" value="REC_OmpR"/>
    <property type="match status" value="1"/>
</dbReference>
<gene>
    <name evidence="10" type="ORF">IFO66_15555</name>
</gene>
<dbReference type="Pfam" id="PF00486">
    <property type="entry name" value="Trans_reg_C"/>
    <property type="match status" value="1"/>
</dbReference>
<dbReference type="CDD" id="cd00383">
    <property type="entry name" value="trans_reg_C"/>
    <property type="match status" value="1"/>
</dbReference>
<evidence type="ECO:0000256" key="5">
    <source>
        <dbReference type="ARBA" id="ARBA00023163"/>
    </source>
</evidence>
<sequence length="228" mass="26289">MSYSVLLIEDDADIRNIMCLYFEKEQWQVHEAEDGETALDMIRTCCVDLIILDIMLPKRDGWSICRWIRGFSCVPIIIVTAYCNDDDQLMGYEFGADDYITKPFSPKILVARSTMLVKRAEGTVGLDQQIISFGHVSINKQKKYVEVNRSEVGLAPKEYELLEYLVRNKGIILSREAILDHVWGFDFYGDHRVVDTHIRKIRAKLGTEARHIHTVKGVGYKLEVKDKE</sequence>
<evidence type="ECO:0000256" key="1">
    <source>
        <dbReference type="ARBA" id="ARBA00022553"/>
    </source>
</evidence>
<dbReference type="Pfam" id="PF00072">
    <property type="entry name" value="Response_reg"/>
    <property type="match status" value="1"/>
</dbReference>
<keyword evidence="3" id="KW-0805">Transcription regulation</keyword>
<protein>
    <submittedName>
        <fullName evidence="10">Response regulator transcription factor</fullName>
    </submittedName>
</protein>
<feature type="domain" description="OmpR/PhoB-type" evidence="9">
    <location>
        <begin position="128"/>
        <end position="224"/>
    </location>
</feature>
<keyword evidence="11" id="KW-1185">Reference proteome</keyword>
<evidence type="ECO:0000256" key="7">
    <source>
        <dbReference type="PROSITE-ProRule" id="PRU01091"/>
    </source>
</evidence>
<evidence type="ECO:0000259" key="8">
    <source>
        <dbReference type="PROSITE" id="PS50110"/>
    </source>
</evidence>
<feature type="domain" description="Response regulatory" evidence="8">
    <location>
        <begin position="4"/>
        <end position="117"/>
    </location>
</feature>
<evidence type="ECO:0000256" key="3">
    <source>
        <dbReference type="ARBA" id="ARBA00023015"/>
    </source>
</evidence>
<dbReference type="PANTHER" id="PTHR48111:SF73">
    <property type="entry name" value="ALKALINE PHOSPHATASE SYNTHESIS TRANSCRIPTIONAL REGULATORY PROTEIN PHOP"/>
    <property type="match status" value="1"/>
</dbReference>
<evidence type="ECO:0000256" key="2">
    <source>
        <dbReference type="ARBA" id="ARBA00023012"/>
    </source>
</evidence>
<evidence type="ECO:0000256" key="4">
    <source>
        <dbReference type="ARBA" id="ARBA00023125"/>
    </source>
</evidence>
<keyword evidence="4 7" id="KW-0238">DNA-binding</keyword>
<reference evidence="10 11" key="1">
    <citation type="submission" date="2020-09" db="EMBL/GenBank/DDBJ databases">
        <title>Paenibacillus sp. CAU 1523 isolated from sand of Haeundae Beach.</title>
        <authorList>
            <person name="Kim W."/>
        </authorList>
    </citation>
    <scope>NUCLEOTIDE SEQUENCE [LARGE SCALE GENOMIC DNA]</scope>
    <source>
        <strain evidence="10 11">CAU 1523</strain>
    </source>
</reference>
<dbReference type="Gene3D" id="6.10.250.690">
    <property type="match status" value="1"/>
</dbReference>
<dbReference type="PROSITE" id="PS50110">
    <property type="entry name" value="RESPONSE_REGULATORY"/>
    <property type="match status" value="1"/>
</dbReference>
<name>A0ABR9B055_9BACL</name>
<dbReference type="InterPro" id="IPR001789">
    <property type="entry name" value="Sig_transdc_resp-reg_receiver"/>
</dbReference>
<evidence type="ECO:0000313" key="10">
    <source>
        <dbReference type="EMBL" id="MBD8499709.1"/>
    </source>
</evidence>